<dbReference type="GO" id="GO:0016020">
    <property type="term" value="C:membrane"/>
    <property type="evidence" value="ECO:0007669"/>
    <property type="project" value="UniProtKB-SubCell"/>
</dbReference>
<dbReference type="Gene3D" id="1.20.1250.20">
    <property type="entry name" value="MFS general substrate transporter like domains"/>
    <property type="match status" value="2"/>
</dbReference>
<dbReference type="InterPro" id="IPR050327">
    <property type="entry name" value="Proton-linked_MCT"/>
</dbReference>
<evidence type="ECO:0000313" key="5">
    <source>
        <dbReference type="EMBL" id="KAI9257204.1"/>
    </source>
</evidence>
<keyword evidence="4" id="KW-1133">Transmembrane helix</keyword>
<evidence type="ECO:0000313" key="6">
    <source>
        <dbReference type="Proteomes" id="UP001209540"/>
    </source>
</evidence>
<evidence type="ECO:0000256" key="4">
    <source>
        <dbReference type="SAM" id="Phobius"/>
    </source>
</evidence>
<dbReference type="AlphaFoldDB" id="A0AAD5K5S4"/>
<sequence>MPASENNNVADNKRISLTTDIKHTQTNYTIKNNDADDDGYSDQKVGSEDLSDGKEVELNVDRGYAWLVVCGGTATFFVTGFTLAWGIIQDIYLKNGVFPGSHDATTQLTLVGSAFQGLQLASVVGCNLLYGRLGPRKLTVIGSLLMFIGFITTAQATSIWNMILSLSILTSFGLAMQQGRIICNITSLIYFYPIAFGIITSSNPLSGLVLPFIITQVYSHIGHQWIFRVLAFISLGTSAISIAFLKEQKRPKNTDQEKSNNSKPKKNFDINVLKNTQFLTWMINGPLAMSGRLLVYTFLPSHGTQIGLSDYQIAAVSSIASGIQIIGRICIGMLADRIGHVNVYLISMAVSTISILVIWMLANNFASLVGFSIVFGLFGGTYMIVNPPILASTVGMEGYPSALNFSVIANLLSIPIPPIISSVGGAKNSSNNDPFLPYKIAAGGLYGLCALLAVLLKLRRNKNIFAKV</sequence>
<feature type="transmembrane region" description="Helical" evidence="4">
    <location>
        <begin position="440"/>
        <end position="458"/>
    </location>
</feature>
<dbReference type="InterPro" id="IPR011701">
    <property type="entry name" value="MFS"/>
</dbReference>
<accession>A0AAD5K5S4</accession>
<dbReference type="InterPro" id="IPR036259">
    <property type="entry name" value="MFS_trans_sf"/>
</dbReference>
<dbReference type="PANTHER" id="PTHR11360:SF284">
    <property type="entry name" value="EG:103B4.3 PROTEIN-RELATED"/>
    <property type="match status" value="1"/>
</dbReference>
<feature type="transmembrane region" description="Helical" evidence="4">
    <location>
        <begin position="368"/>
        <end position="390"/>
    </location>
</feature>
<comment type="subcellular location">
    <subcellularLocation>
        <location evidence="1">Membrane</location>
        <topology evidence="1">Multi-pass membrane protein</topology>
    </subcellularLocation>
</comment>
<feature type="transmembrane region" description="Helical" evidence="4">
    <location>
        <begin position="225"/>
        <end position="245"/>
    </location>
</feature>
<feature type="region of interest" description="Disordered" evidence="3">
    <location>
        <begin position="28"/>
        <end position="48"/>
    </location>
</feature>
<keyword evidence="4" id="KW-0812">Transmembrane</keyword>
<feature type="transmembrane region" description="Helical" evidence="4">
    <location>
        <begin position="64"/>
        <end position="88"/>
    </location>
</feature>
<proteinExistence type="inferred from homology"/>
<evidence type="ECO:0000256" key="1">
    <source>
        <dbReference type="ARBA" id="ARBA00004141"/>
    </source>
</evidence>
<dbReference type="SUPFAM" id="SSF103473">
    <property type="entry name" value="MFS general substrate transporter"/>
    <property type="match status" value="1"/>
</dbReference>
<feature type="transmembrane region" description="Helical" evidence="4">
    <location>
        <begin position="108"/>
        <end position="130"/>
    </location>
</feature>
<reference evidence="5" key="2">
    <citation type="submission" date="2023-02" db="EMBL/GenBank/DDBJ databases">
        <authorList>
            <consortium name="DOE Joint Genome Institute"/>
            <person name="Mondo S.J."/>
            <person name="Chang Y."/>
            <person name="Wang Y."/>
            <person name="Ahrendt S."/>
            <person name="Andreopoulos W."/>
            <person name="Barry K."/>
            <person name="Beard J."/>
            <person name="Benny G.L."/>
            <person name="Blankenship S."/>
            <person name="Bonito G."/>
            <person name="Cuomo C."/>
            <person name="Desiro A."/>
            <person name="Gervers K.A."/>
            <person name="Hundley H."/>
            <person name="Kuo A."/>
            <person name="LaButti K."/>
            <person name="Lang B.F."/>
            <person name="Lipzen A."/>
            <person name="O'Donnell K."/>
            <person name="Pangilinan J."/>
            <person name="Reynolds N."/>
            <person name="Sandor L."/>
            <person name="Smith M.W."/>
            <person name="Tsang A."/>
            <person name="Grigoriev I.V."/>
            <person name="Stajich J.E."/>
            <person name="Spatafora J.W."/>
        </authorList>
    </citation>
    <scope>NUCLEOTIDE SEQUENCE</scope>
    <source>
        <strain evidence="5">RSA 2281</strain>
    </source>
</reference>
<feature type="transmembrane region" description="Helical" evidence="4">
    <location>
        <begin position="137"/>
        <end position="153"/>
    </location>
</feature>
<dbReference type="GO" id="GO:0022857">
    <property type="term" value="F:transmembrane transporter activity"/>
    <property type="evidence" value="ECO:0007669"/>
    <property type="project" value="InterPro"/>
</dbReference>
<name>A0AAD5K5S4_9FUNG</name>
<reference evidence="5" key="1">
    <citation type="journal article" date="2022" name="IScience">
        <title>Evolution of zygomycete secretomes and the origins of terrestrial fungal ecologies.</title>
        <authorList>
            <person name="Chang Y."/>
            <person name="Wang Y."/>
            <person name="Mondo S."/>
            <person name="Ahrendt S."/>
            <person name="Andreopoulos W."/>
            <person name="Barry K."/>
            <person name="Beard J."/>
            <person name="Benny G.L."/>
            <person name="Blankenship S."/>
            <person name="Bonito G."/>
            <person name="Cuomo C."/>
            <person name="Desiro A."/>
            <person name="Gervers K.A."/>
            <person name="Hundley H."/>
            <person name="Kuo A."/>
            <person name="LaButti K."/>
            <person name="Lang B.F."/>
            <person name="Lipzen A."/>
            <person name="O'Donnell K."/>
            <person name="Pangilinan J."/>
            <person name="Reynolds N."/>
            <person name="Sandor L."/>
            <person name="Smith M.E."/>
            <person name="Tsang A."/>
            <person name="Grigoriev I.V."/>
            <person name="Stajich J.E."/>
            <person name="Spatafora J.W."/>
        </authorList>
    </citation>
    <scope>NUCLEOTIDE SEQUENCE</scope>
    <source>
        <strain evidence="5">RSA 2281</strain>
    </source>
</reference>
<dbReference type="Proteomes" id="UP001209540">
    <property type="component" value="Unassembled WGS sequence"/>
</dbReference>
<feature type="transmembrane region" description="Helical" evidence="4">
    <location>
        <begin position="188"/>
        <end position="213"/>
    </location>
</feature>
<comment type="similarity">
    <text evidence="2">Belongs to the major facilitator superfamily. Monocarboxylate porter (TC 2.A.1.13) family.</text>
</comment>
<evidence type="ECO:0000256" key="2">
    <source>
        <dbReference type="ARBA" id="ARBA00006727"/>
    </source>
</evidence>
<protein>
    <submittedName>
        <fullName evidence="5">Major facilitator superfamily domain-containing protein</fullName>
    </submittedName>
</protein>
<keyword evidence="4" id="KW-0472">Membrane</keyword>
<gene>
    <name evidence="5" type="ORF">BDA99DRAFT_539311</name>
</gene>
<evidence type="ECO:0000256" key="3">
    <source>
        <dbReference type="SAM" id="MobiDB-lite"/>
    </source>
</evidence>
<dbReference type="PANTHER" id="PTHR11360">
    <property type="entry name" value="MONOCARBOXYLATE TRANSPORTER"/>
    <property type="match status" value="1"/>
</dbReference>
<organism evidence="5 6">
    <name type="scientific">Phascolomyces articulosus</name>
    <dbReference type="NCBI Taxonomy" id="60185"/>
    <lineage>
        <taxon>Eukaryota</taxon>
        <taxon>Fungi</taxon>
        <taxon>Fungi incertae sedis</taxon>
        <taxon>Mucoromycota</taxon>
        <taxon>Mucoromycotina</taxon>
        <taxon>Mucoromycetes</taxon>
        <taxon>Mucorales</taxon>
        <taxon>Lichtheimiaceae</taxon>
        <taxon>Phascolomyces</taxon>
    </lineage>
</organism>
<feature type="transmembrane region" description="Helical" evidence="4">
    <location>
        <begin position="159"/>
        <end position="176"/>
    </location>
</feature>
<feature type="transmembrane region" description="Helical" evidence="4">
    <location>
        <begin position="402"/>
        <end position="420"/>
    </location>
</feature>
<feature type="transmembrane region" description="Helical" evidence="4">
    <location>
        <begin position="343"/>
        <end position="362"/>
    </location>
</feature>
<comment type="caution">
    <text evidence="5">The sequence shown here is derived from an EMBL/GenBank/DDBJ whole genome shotgun (WGS) entry which is preliminary data.</text>
</comment>
<dbReference type="EMBL" id="JAIXMP010000020">
    <property type="protein sequence ID" value="KAI9257204.1"/>
    <property type="molecule type" value="Genomic_DNA"/>
</dbReference>
<dbReference type="Pfam" id="PF07690">
    <property type="entry name" value="MFS_1"/>
    <property type="match status" value="1"/>
</dbReference>
<keyword evidence="6" id="KW-1185">Reference proteome</keyword>